<evidence type="ECO:0000313" key="2">
    <source>
        <dbReference type="EMBL" id="CAK0863623.1"/>
    </source>
</evidence>
<proteinExistence type="predicted"/>
<protein>
    <recommendedName>
        <fullName evidence="4">CCR4-NOT transcription complex subunit 11</fullName>
    </recommendedName>
</protein>
<accession>A0ABN9UUI2</accession>
<reference evidence="2" key="1">
    <citation type="submission" date="2023-10" db="EMBL/GenBank/DDBJ databases">
        <authorList>
            <person name="Chen Y."/>
            <person name="Shah S."/>
            <person name="Dougan E. K."/>
            <person name="Thang M."/>
            <person name="Chan C."/>
        </authorList>
    </citation>
    <scope>NUCLEOTIDE SEQUENCE [LARGE SCALE GENOMIC DNA]</scope>
</reference>
<gene>
    <name evidence="2" type="ORF">PCOR1329_LOCUS51725</name>
</gene>
<sequence>MGNGEQEHKGDKTFEDGGSRGGPGSAPAISALLELLPAAPPSCELLPALQLILRSLPPLSREQLPALCPRAAAEEMPIVGISLLTASVEPVVPTPAPPAVVDAAAQDDAAMAETTVAQAGAVVEAPPAPEVATPARAQEPVADAGTTEALHCAATLAQGGDPDEAVALLRNECAGAPAHLLADVHHKVLEACLRQDKVDTACELVTEPDIVWSVAM</sequence>
<dbReference type="Proteomes" id="UP001189429">
    <property type="component" value="Unassembled WGS sequence"/>
</dbReference>
<feature type="compositionally biased region" description="Basic and acidic residues" evidence="1">
    <location>
        <begin position="1"/>
        <end position="18"/>
    </location>
</feature>
<evidence type="ECO:0000313" key="3">
    <source>
        <dbReference type="Proteomes" id="UP001189429"/>
    </source>
</evidence>
<comment type="caution">
    <text evidence="2">The sequence shown here is derived from an EMBL/GenBank/DDBJ whole genome shotgun (WGS) entry which is preliminary data.</text>
</comment>
<evidence type="ECO:0000256" key="1">
    <source>
        <dbReference type="SAM" id="MobiDB-lite"/>
    </source>
</evidence>
<feature type="region of interest" description="Disordered" evidence="1">
    <location>
        <begin position="1"/>
        <end position="25"/>
    </location>
</feature>
<name>A0ABN9UUI2_9DINO</name>
<keyword evidence="3" id="KW-1185">Reference proteome</keyword>
<organism evidence="2 3">
    <name type="scientific">Prorocentrum cordatum</name>
    <dbReference type="NCBI Taxonomy" id="2364126"/>
    <lineage>
        <taxon>Eukaryota</taxon>
        <taxon>Sar</taxon>
        <taxon>Alveolata</taxon>
        <taxon>Dinophyceae</taxon>
        <taxon>Prorocentrales</taxon>
        <taxon>Prorocentraceae</taxon>
        <taxon>Prorocentrum</taxon>
    </lineage>
</organism>
<evidence type="ECO:0008006" key="4">
    <source>
        <dbReference type="Google" id="ProtNLM"/>
    </source>
</evidence>
<dbReference type="EMBL" id="CAUYUJ010016282">
    <property type="protein sequence ID" value="CAK0863623.1"/>
    <property type="molecule type" value="Genomic_DNA"/>
</dbReference>